<dbReference type="InterPro" id="IPR038702">
    <property type="entry name" value="Na/K_ATPase_sub_beta_sf"/>
</dbReference>
<dbReference type="GO" id="GO:0030007">
    <property type="term" value="P:intracellular potassium ion homeostasis"/>
    <property type="evidence" value="ECO:0007669"/>
    <property type="project" value="TreeGrafter"/>
</dbReference>
<organism evidence="7 8">
    <name type="scientific">Amphibalanus amphitrite</name>
    <name type="common">Striped barnacle</name>
    <name type="synonym">Balanus amphitrite</name>
    <dbReference type="NCBI Taxonomy" id="1232801"/>
    <lineage>
        <taxon>Eukaryota</taxon>
        <taxon>Metazoa</taxon>
        <taxon>Ecdysozoa</taxon>
        <taxon>Arthropoda</taxon>
        <taxon>Crustacea</taxon>
        <taxon>Multicrustacea</taxon>
        <taxon>Cirripedia</taxon>
        <taxon>Thoracica</taxon>
        <taxon>Thoracicalcarea</taxon>
        <taxon>Balanomorpha</taxon>
        <taxon>Balanoidea</taxon>
        <taxon>Balanidae</taxon>
        <taxon>Amphibalaninae</taxon>
        <taxon>Amphibalanus</taxon>
    </lineage>
</organism>
<evidence type="ECO:0000256" key="1">
    <source>
        <dbReference type="ARBA" id="ARBA00004606"/>
    </source>
</evidence>
<keyword evidence="3" id="KW-0812">Transmembrane</keyword>
<dbReference type="GO" id="GO:0005890">
    <property type="term" value="C:sodium:potassium-exchanging ATPase complex"/>
    <property type="evidence" value="ECO:0007669"/>
    <property type="project" value="InterPro"/>
</dbReference>
<dbReference type="OrthoDB" id="5912413at2759"/>
<comment type="similarity">
    <text evidence="2">Belongs to the X(+)/potassium ATPases subunit beta family.</text>
</comment>
<dbReference type="PANTHER" id="PTHR11523">
    <property type="entry name" value="SODIUM/POTASSIUM-DEPENDENT ATPASE BETA SUBUNIT"/>
    <property type="match status" value="1"/>
</dbReference>
<keyword evidence="5" id="KW-1133">Transmembrane helix</keyword>
<comment type="caution">
    <text evidence="7">The sequence shown here is derived from an EMBL/GenBank/DDBJ whole genome shotgun (WGS) entry which is preliminary data.</text>
</comment>
<dbReference type="GO" id="GO:0001671">
    <property type="term" value="F:ATPase activator activity"/>
    <property type="evidence" value="ECO:0007669"/>
    <property type="project" value="TreeGrafter"/>
</dbReference>
<name>A0A6A4W3G1_AMPAM</name>
<keyword evidence="4" id="KW-0735">Signal-anchor</keyword>
<sequence length="205" mass="22775">MPHPVTGTAAAYENIIREQKELRAWLQQFMGGGAVDSAEHEKLCSALGSRIASLQLHVSGAALSPMSLHLLPVNSSRVSAHCCSKSGHVELMNWFSVLVFSSQSMMASLGWTVITRQNVWISCEGENPADIENIGLVNYYPHPGFPTYYYPFTNVQGYQSPLVAVEFADVKSGVLINIECKAWARNIHHDRKERRGSVHFELMVD</sequence>
<comment type="subcellular location">
    <subcellularLocation>
        <location evidence="1">Membrane</location>
        <topology evidence="1">Single-pass type II membrane protein</topology>
    </subcellularLocation>
</comment>
<reference evidence="7 8" key="1">
    <citation type="submission" date="2019-07" db="EMBL/GenBank/DDBJ databases">
        <title>Draft genome assembly of a fouling barnacle, Amphibalanus amphitrite (Darwin, 1854): The first reference genome for Thecostraca.</title>
        <authorList>
            <person name="Kim W."/>
        </authorList>
    </citation>
    <scope>NUCLEOTIDE SEQUENCE [LARGE SCALE GENOMIC DNA]</scope>
    <source>
        <strain evidence="7">SNU_AA5</strain>
        <tissue evidence="7">Soma without cirri and trophi</tissue>
    </source>
</reference>
<keyword evidence="6" id="KW-0472">Membrane</keyword>
<dbReference type="GO" id="GO:1990573">
    <property type="term" value="P:potassium ion import across plasma membrane"/>
    <property type="evidence" value="ECO:0007669"/>
    <property type="project" value="TreeGrafter"/>
</dbReference>
<dbReference type="Proteomes" id="UP000440578">
    <property type="component" value="Unassembled WGS sequence"/>
</dbReference>
<protein>
    <submittedName>
        <fullName evidence="7">Sodium/potassium-transporting ATPase subunit beta-2</fullName>
    </submittedName>
</protein>
<evidence type="ECO:0000256" key="5">
    <source>
        <dbReference type="ARBA" id="ARBA00022989"/>
    </source>
</evidence>
<dbReference type="GO" id="GO:0036376">
    <property type="term" value="P:sodium ion export across plasma membrane"/>
    <property type="evidence" value="ECO:0007669"/>
    <property type="project" value="TreeGrafter"/>
</dbReference>
<dbReference type="GO" id="GO:0006883">
    <property type="term" value="P:intracellular sodium ion homeostasis"/>
    <property type="evidence" value="ECO:0007669"/>
    <property type="project" value="TreeGrafter"/>
</dbReference>
<proteinExistence type="inferred from homology"/>
<dbReference type="PANTHER" id="PTHR11523:SF28">
    <property type="entry name" value="NA_K-ATPASE BETA SUBUNIT ISOFORM 4-RELATED"/>
    <property type="match status" value="1"/>
</dbReference>
<dbReference type="Gene3D" id="2.60.40.1660">
    <property type="entry name" value="Na, k-atpase alpha subunit"/>
    <property type="match status" value="1"/>
</dbReference>
<dbReference type="Pfam" id="PF00287">
    <property type="entry name" value="Na_K-ATPase"/>
    <property type="match status" value="1"/>
</dbReference>
<evidence type="ECO:0000313" key="8">
    <source>
        <dbReference type="Proteomes" id="UP000440578"/>
    </source>
</evidence>
<evidence type="ECO:0000256" key="3">
    <source>
        <dbReference type="ARBA" id="ARBA00022692"/>
    </source>
</evidence>
<dbReference type="InterPro" id="IPR000402">
    <property type="entry name" value="Na/K_ATPase_sub_beta"/>
</dbReference>
<evidence type="ECO:0000256" key="2">
    <source>
        <dbReference type="ARBA" id="ARBA00005876"/>
    </source>
</evidence>
<accession>A0A6A4W3G1</accession>
<evidence type="ECO:0000313" key="7">
    <source>
        <dbReference type="EMBL" id="KAF0302437.1"/>
    </source>
</evidence>
<gene>
    <name evidence="7" type="primary">nrv2_1</name>
    <name evidence="7" type="ORF">FJT64_025469</name>
</gene>
<dbReference type="AlphaFoldDB" id="A0A6A4W3G1"/>
<keyword evidence="8" id="KW-1185">Reference proteome</keyword>
<evidence type="ECO:0000256" key="4">
    <source>
        <dbReference type="ARBA" id="ARBA00022968"/>
    </source>
</evidence>
<dbReference type="EMBL" id="VIIS01001061">
    <property type="protein sequence ID" value="KAF0302437.1"/>
    <property type="molecule type" value="Genomic_DNA"/>
</dbReference>
<evidence type="ECO:0000256" key="6">
    <source>
        <dbReference type="ARBA" id="ARBA00023136"/>
    </source>
</evidence>